<dbReference type="Gene3D" id="3.10.100.10">
    <property type="entry name" value="Mannose-Binding Protein A, subunit A"/>
    <property type="match status" value="1"/>
</dbReference>
<evidence type="ECO:0000313" key="4">
    <source>
        <dbReference type="Proteomes" id="UP000261340"/>
    </source>
</evidence>
<dbReference type="Proteomes" id="UP000261340">
    <property type="component" value="Unplaced"/>
</dbReference>
<dbReference type="PANTHER" id="PTHR45784:SF3">
    <property type="entry name" value="C-TYPE LECTIN DOMAIN FAMILY 4 MEMBER K-LIKE-RELATED"/>
    <property type="match status" value="1"/>
</dbReference>
<evidence type="ECO:0000259" key="2">
    <source>
        <dbReference type="PROSITE" id="PS50041"/>
    </source>
</evidence>
<dbReference type="SUPFAM" id="SSF56436">
    <property type="entry name" value="C-type lectin-like"/>
    <property type="match status" value="1"/>
</dbReference>
<dbReference type="PROSITE" id="PS50041">
    <property type="entry name" value="C_TYPE_LECTIN_2"/>
    <property type="match status" value="1"/>
</dbReference>
<dbReference type="InterPro" id="IPR016186">
    <property type="entry name" value="C-type_lectin-like/link_sf"/>
</dbReference>
<organism evidence="3 4">
    <name type="scientific">Amphilophus citrinellus</name>
    <name type="common">Midas cichlid</name>
    <name type="synonym">Cichlasoma citrinellum</name>
    <dbReference type="NCBI Taxonomy" id="61819"/>
    <lineage>
        <taxon>Eukaryota</taxon>
        <taxon>Metazoa</taxon>
        <taxon>Chordata</taxon>
        <taxon>Craniata</taxon>
        <taxon>Vertebrata</taxon>
        <taxon>Euteleostomi</taxon>
        <taxon>Actinopterygii</taxon>
        <taxon>Neopterygii</taxon>
        <taxon>Teleostei</taxon>
        <taxon>Neoteleostei</taxon>
        <taxon>Acanthomorphata</taxon>
        <taxon>Ovalentaria</taxon>
        <taxon>Cichlomorphae</taxon>
        <taxon>Cichliformes</taxon>
        <taxon>Cichlidae</taxon>
        <taxon>New World cichlids</taxon>
        <taxon>Cichlasomatinae</taxon>
        <taxon>Heroini</taxon>
        <taxon>Amphilophus</taxon>
    </lineage>
</organism>
<feature type="domain" description="C-type lectin" evidence="2">
    <location>
        <begin position="51"/>
        <end position="157"/>
    </location>
</feature>
<keyword evidence="4" id="KW-1185">Reference proteome</keyword>
<reference evidence="3" key="1">
    <citation type="submission" date="2025-08" db="UniProtKB">
        <authorList>
            <consortium name="Ensembl"/>
        </authorList>
    </citation>
    <scope>IDENTIFICATION</scope>
</reference>
<dbReference type="InterPro" id="IPR016187">
    <property type="entry name" value="CTDL_fold"/>
</dbReference>
<dbReference type="Ensembl" id="ENSACIT00000024116.1">
    <property type="protein sequence ID" value="ENSACIP00000023499.1"/>
    <property type="gene ID" value="ENSACIG00000018268.1"/>
</dbReference>
<keyword evidence="1" id="KW-1015">Disulfide bond</keyword>
<sequence>MVVNTGILHAFVLKEFECVLLCSEFCARMWELLSNIVKSDPQSCCCAQMFSDSSRFIFVNVSKTWDDAQSYCRNNHTDLVSVRNQSENEQLRKMMVGSFAWIGLYRNSWKWSDGSSNSFTSWAPSNPSAPFTASCGAAVKSKWLNDDCNTLWFFVCYTGDSCNN</sequence>
<dbReference type="PROSITE" id="PS00615">
    <property type="entry name" value="C_TYPE_LECTIN_1"/>
    <property type="match status" value="1"/>
</dbReference>
<dbReference type="AlphaFoldDB" id="A0A3Q0SEY7"/>
<evidence type="ECO:0000256" key="1">
    <source>
        <dbReference type="ARBA" id="ARBA00023157"/>
    </source>
</evidence>
<dbReference type="InterPro" id="IPR001304">
    <property type="entry name" value="C-type_lectin-like"/>
</dbReference>
<proteinExistence type="predicted"/>
<name>A0A3Q0SEY7_AMPCI</name>
<dbReference type="PANTHER" id="PTHR45784">
    <property type="entry name" value="C-TYPE LECTIN DOMAIN FAMILY 20 MEMBER A-RELATED"/>
    <property type="match status" value="1"/>
</dbReference>
<protein>
    <recommendedName>
        <fullName evidence="2">C-type lectin domain-containing protein</fullName>
    </recommendedName>
</protein>
<dbReference type="InterPro" id="IPR018378">
    <property type="entry name" value="C-type_lectin_CS"/>
</dbReference>
<accession>A0A3Q0SEY7</accession>
<dbReference type="STRING" id="61819.ENSACIP00000023499"/>
<dbReference type="GeneTree" id="ENSGT00940000163911"/>
<dbReference type="Pfam" id="PF00059">
    <property type="entry name" value="Lectin_C"/>
    <property type="match status" value="1"/>
</dbReference>
<dbReference type="SMART" id="SM00034">
    <property type="entry name" value="CLECT"/>
    <property type="match status" value="1"/>
</dbReference>
<reference evidence="3" key="2">
    <citation type="submission" date="2025-09" db="UniProtKB">
        <authorList>
            <consortium name="Ensembl"/>
        </authorList>
    </citation>
    <scope>IDENTIFICATION</scope>
</reference>
<dbReference type="OMA" id="MSNTWED"/>
<evidence type="ECO:0000313" key="3">
    <source>
        <dbReference type="Ensembl" id="ENSACIP00000023499.1"/>
    </source>
</evidence>